<dbReference type="InterPro" id="IPR018060">
    <property type="entry name" value="HTH_AraC"/>
</dbReference>
<keyword evidence="2" id="KW-0238">DNA-binding</keyword>
<dbReference type="InterPro" id="IPR018062">
    <property type="entry name" value="HTH_AraC-typ_CS"/>
</dbReference>
<proteinExistence type="predicted"/>
<sequence length="319" mass="38074">MLQKLYGETIKIVKSNKYKIVYEIQNESGNGEITVYNLFEGVQVIYNDLHFEYCEERNPILPKVIEINHCRVGRCECEFEKNRCEYMSEGDLAIHSLKNKKSTVSFFPLKHYHGITILLDFNKITEFELFDNFGVDAWKVYEKIINNNLCIIIRSNEVLEHIFYEFYYGDETLKFYYLRIKVMELLLYLTKEAYIFQEEKRMYLTKYQVEKTKQIKDFITTDITKHYTLEEISSEFKISQTMMKKWFKAVYGMGIYSYLKTYRLQQATIYLKESEKSIAEIANLIGYSNPAKLSTAFKQIYGCSPREYKKVSEWIDSVY</sequence>
<evidence type="ECO:0000259" key="4">
    <source>
        <dbReference type="PROSITE" id="PS01124"/>
    </source>
</evidence>
<dbReference type="SUPFAM" id="SSF46689">
    <property type="entry name" value="Homeodomain-like"/>
    <property type="match status" value="1"/>
</dbReference>
<dbReference type="PANTHER" id="PTHR47893">
    <property type="entry name" value="REGULATORY PROTEIN PCHR"/>
    <property type="match status" value="1"/>
</dbReference>
<organism evidence="5 6">
    <name type="scientific">Tepidibacter hydrothermalis</name>
    <dbReference type="NCBI Taxonomy" id="3036126"/>
    <lineage>
        <taxon>Bacteria</taxon>
        <taxon>Bacillati</taxon>
        <taxon>Bacillota</taxon>
        <taxon>Clostridia</taxon>
        <taxon>Peptostreptococcales</taxon>
        <taxon>Peptostreptococcaceae</taxon>
        <taxon>Tepidibacter</taxon>
    </lineage>
</organism>
<dbReference type="SMART" id="SM00342">
    <property type="entry name" value="HTH_ARAC"/>
    <property type="match status" value="1"/>
</dbReference>
<name>A0ABY8EIV6_9FIRM</name>
<keyword evidence="1" id="KW-0805">Transcription regulation</keyword>
<feature type="domain" description="HTH araC/xylS-type" evidence="4">
    <location>
        <begin position="213"/>
        <end position="311"/>
    </location>
</feature>
<dbReference type="PANTHER" id="PTHR47893:SF1">
    <property type="entry name" value="REGULATORY PROTEIN PCHR"/>
    <property type="match status" value="1"/>
</dbReference>
<dbReference type="InterPro" id="IPR053142">
    <property type="entry name" value="PchR_regulatory_protein"/>
</dbReference>
<dbReference type="RefSeq" id="WP_277734047.1">
    <property type="nucleotide sequence ID" value="NZ_CP120733.1"/>
</dbReference>
<protein>
    <submittedName>
        <fullName evidence="5">AraC family transcriptional regulator</fullName>
    </submittedName>
</protein>
<dbReference type="InterPro" id="IPR009057">
    <property type="entry name" value="Homeodomain-like_sf"/>
</dbReference>
<dbReference type="EMBL" id="CP120733">
    <property type="protein sequence ID" value="WFD11849.1"/>
    <property type="molecule type" value="Genomic_DNA"/>
</dbReference>
<dbReference type="Gene3D" id="1.10.10.60">
    <property type="entry name" value="Homeodomain-like"/>
    <property type="match status" value="2"/>
</dbReference>
<reference evidence="5 6" key="1">
    <citation type="submission" date="2023-03" db="EMBL/GenBank/DDBJ databases">
        <title>Complete genome sequence of Tepidibacter sp. SWIR-1, isolated from a deep-sea hydrothermal vent.</title>
        <authorList>
            <person name="Li X."/>
        </authorList>
    </citation>
    <scope>NUCLEOTIDE SEQUENCE [LARGE SCALE GENOMIC DNA]</scope>
    <source>
        <strain evidence="5 6">SWIR-1</strain>
    </source>
</reference>
<keyword evidence="6" id="KW-1185">Reference proteome</keyword>
<dbReference type="PROSITE" id="PS01124">
    <property type="entry name" value="HTH_ARAC_FAMILY_2"/>
    <property type="match status" value="1"/>
</dbReference>
<evidence type="ECO:0000256" key="1">
    <source>
        <dbReference type="ARBA" id="ARBA00023015"/>
    </source>
</evidence>
<dbReference type="PROSITE" id="PS00041">
    <property type="entry name" value="HTH_ARAC_FAMILY_1"/>
    <property type="match status" value="1"/>
</dbReference>
<evidence type="ECO:0000256" key="2">
    <source>
        <dbReference type="ARBA" id="ARBA00023125"/>
    </source>
</evidence>
<accession>A0ABY8EIV6</accession>
<evidence type="ECO:0000313" key="6">
    <source>
        <dbReference type="Proteomes" id="UP001222800"/>
    </source>
</evidence>
<dbReference type="Pfam" id="PF12833">
    <property type="entry name" value="HTH_18"/>
    <property type="match status" value="1"/>
</dbReference>
<gene>
    <name evidence="5" type="ORF">P4S50_07160</name>
</gene>
<dbReference type="Proteomes" id="UP001222800">
    <property type="component" value="Chromosome"/>
</dbReference>
<evidence type="ECO:0000256" key="3">
    <source>
        <dbReference type="ARBA" id="ARBA00023163"/>
    </source>
</evidence>
<evidence type="ECO:0000313" key="5">
    <source>
        <dbReference type="EMBL" id="WFD11849.1"/>
    </source>
</evidence>
<keyword evidence="3" id="KW-0804">Transcription</keyword>